<feature type="compositionally biased region" description="Polar residues" evidence="2">
    <location>
        <begin position="155"/>
        <end position="167"/>
    </location>
</feature>
<accession>A0A1R1PSG7</accession>
<keyword evidence="1" id="KW-0175">Coiled coil</keyword>
<dbReference type="AlphaFoldDB" id="A0A1R1PSG7"/>
<dbReference type="OrthoDB" id="5549654at2759"/>
<gene>
    <name evidence="3" type="ORF">AX774_g2571</name>
</gene>
<feature type="coiled-coil region" evidence="1">
    <location>
        <begin position="4"/>
        <end position="31"/>
    </location>
</feature>
<feature type="compositionally biased region" description="Basic and acidic residues" evidence="2">
    <location>
        <begin position="289"/>
        <end position="306"/>
    </location>
</feature>
<evidence type="ECO:0000313" key="4">
    <source>
        <dbReference type="Proteomes" id="UP000188320"/>
    </source>
</evidence>
<protein>
    <submittedName>
        <fullName evidence="3">Uncharacterized protein</fullName>
    </submittedName>
</protein>
<keyword evidence="4" id="KW-1185">Reference proteome</keyword>
<reference evidence="4" key="1">
    <citation type="submission" date="2017-01" db="EMBL/GenBank/DDBJ databases">
        <authorList>
            <person name="Wang Y."/>
            <person name="White M."/>
            <person name="Kvist S."/>
            <person name="Moncalvo J.-M."/>
        </authorList>
    </citation>
    <scope>NUCLEOTIDE SEQUENCE [LARGE SCALE GENOMIC DNA]</scope>
    <source>
        <strain evidence="4">COL-18-3</strain>
    </source>
</reference>
<feature type="compositionally biased region" description="Low complexity" evidence="2">
    <location>
        <begin position="269"/>
        <end position="288"/>
    </location>
</feature>
<evidence type="ECO:0000256" key="2">
    <source>
        <dbReference type="SAM" id="MobiDB-lite"/>
    </source>
</evidence>
<proteinExistence type="predicted"/>
<feature type="non-terminal residue" evidence="3">
    <location>
        <position position="306"/>
    </location>
</feature>
<comment type="caution">
    <text evidence="3">The sequence shown here is derived from an EMBL/GenBank/DDBJ whole genome shotgun (WGS) entry which is preliminary data.</text>
</comment>
<feature type="compositionally biased region" description="Low complexity" evidence="2">
    <location>
        <begin position="196"/>
        <end position="218"/>
    </location>
</feature>
<feature type="region of interest" description="Disordered" evidence="2">
    <location>
        <begin position="153"/>
        <end position="306"/>
    </location>
</feature>
<sequence length="306" mass="34406">MSQEENLNRKIQELSDQVATLLRVREEVNQTEDPHITSRQVVQELSVYNELELVLPSITDDFFRTPLEEEERKEIIYGYTKTKGMNYIPPPINETAGIAVKRSDTYLYQIQGSLAQITRPIDNYVHNVLQAGMATQEMEEAITVWEEEESRFFQGASSKVPTTQGTKADTLHRRKAIWRPSRTPGKISRQPNRQATEQPDTTSQEQQEQQGQPDPQGSRQESNSHGFTAQQTESWRAADPIPSSLAVNENRPLVLASNQQGIRDPTDRSGAGTEESLSESGSSGAPSPERSDNRTTFLRDGDNFEG</sequence>
<dbReference type="Proteomes" id="UP000188320">
    <property type="component" value="Unassembled WGS sequence"/>
</dbReference>
<dbReference type="EMBL" id="LSSK01000289">
    <property type="protein sequence ID" value="OMH83908.1"/>
    <property type="molecule type" value="Genomic_DNA"/>
</dbReference>
<feature type="compositionally biased region" description="Polar residues" evidence="2">
    <location>
        <begin position="219"/>
        <end position="234"/>
    </location>
</feature>
<evidence type="ECO:0000313" key="3">
    <source>
        <dbReference type="EMBL" id="OMH83908.1"/>
    </source>
</evidence>
<name>A0A1R1PSG7_ZANCU</name>
<organism evidence="3 4">
    <name type="scientific">Zancudomyces culisetae</name>
    <name type="common">Gut fungus</name>
    <name type="synonym">Smittium culisetae</name>
    <dbReference type="NCBI Taxonomy" id="1213189"/>
    <lineage>
        <taxon>Eukaryota</taxon>
        <taxon>Fungi</taxon>
        <taxon>Fungi incertae sedis</taxon>
        <taxon>Zoopagomycota</taxon>
        <taxon>Kickxellomycotina</taxon>
        <taxon>Harpellomycetes</taxon>
        <taxon>Harpellales</taxon>
        <taxon>Legeriomycetaceae</taxon>
        <taxon>Zancudomyces</taxon>
    </lineage>
</organism>
<evidence type="ECO:0000256" key="1">
    <source>
        <dbReference type="SAM" id="Coils"/>
    </source>
</evidence>